<name>A0A7S1VJH6_9STRA</name>
<dbReference type="AlphaFoldDB" id="A0A7S1VJH6"/>
<sequence>MIFSSLILTLVLVTIHLAFASSSEEAGIPMVTREAEDGNKKRGLTWGPWRPACKDRFQDLTKALYLDSCYDYCNGLDYDDPNNEHGYAAKWQCKGACRVNKREKFQECVSAHCSEDPAAAPAPYIYTPEENDLCSKCPCCADDSEFKEAVLRPTLCNYDEFEFCDSTNSFCEYGDAYNAWTCNGESASISSTNFFGLFYSQLVCRSGGLRIELQPPCTDGEEPDPVGREEYDACKALFDRSKCSTCAPREVNDAYCESLAG</sequence>
<feature type="signal peptide" evidence="1">
    <location>
        <begin position="1"/>
        <end position="20"/>
    </location>
</feature>
<proteinExistence type="predicted"/>
<protein>
    <submittedName>
        <fullName evidence="2">Uncharacterized protein</fullName>
    </submittedName>
</protein>
<accession>A0A7S1VJH6</accession>
<feature type="chain" id="PRO_5030742426" evidence="1">
    <location>
        <begin position="21"/>
        <end position="261"/>
    </location>
</feature>
<evidence type="ECO:0000313" key="2">
    <source>
        <dbReference type="EMBL" id="CAD9301771.1"/>
    </source>
</evidence>
<keyword evidence="1" id="KW-0732">Signal</keyword>
<gene>
    <name evidence="2" type="ORF">GOCE00092_LOCUS22107</name>
</gene>
<organism evidence="2">
    <name type="scientific">Grammatophora oceanica</name>
    <dbReference type="NCBI Taxonomy" id="210454"/>
    <lineage>
        <taxon>Eukaryota</taxon>
        <taxon>Sar</taxon>
        <taxon>Stramenopiles</taxon>
        <taxon>Ochrophyta</taxon>
        <taxon>Bacillariophyta</taxon>
        <taxon>Fragilariophyceae</taxon>
        <taxon>Fragilariophycidae</taxon>
        <taxon>Rhabdonematales</taxon>
        <taxon>Grammatophoraceae</taxon>
        <taxon>Grammatophora</taxon>
    </lineage>
</organism>
<reference evidence="2" key="1">
    <citation type="submission" date="2021-01" db="EMBL/GenBank/DDBJ databases">
        <authorList>
            <person name="Corre E."/>
            <person name="Pelletier E."/>
            <person name="Niang G."/>
            <person name="Scheremetjew M."/>
            <person name="Finn R."/>
            <person name="Kale V."/>
            <person name="Holt S."/>
            <person name="Cochrane G."/>
            <person name="Meng A."/>
            <person name="Brown T."/>
            <person name="Cohen L."/>
        </authorList>
    </citation>
    <scope>NUCLEOTIDE SEQUENCE</scope>
    <source>
        <strain evidence="2">CCMP 410</strain>
    </source>
</reference>
<evidence type="ECO:0000256" key="1">
    <source>
        <dbReference type="SAM" id="SignalP"/>
    </source>
</evidence>
<dbReference type="EMBL" id="HBGK01042207">
    <property type="protein sequence ID" value="CAD9301771.1"/>
    <property type="molecule type" value="Transcribed_RNA"/>
</dbReference>